<feature type="region of interest" description="Disordered" evidence="5">
    <location>
        <begin position="650"/>
        <end position="970"/>
    </location>
</feature>
<sequence length="1316" mass="145136">MLESKQNSEYDDPSKTFHGVRFILLGFDSDKEDEIRAKLLEGGGVDAVNYGPGCNHVIVDKLVYGDPVCVAARRDGKRLVTSLWVDHSSDVGMPVDHISVMYRPLKDLNGIPGAKSLVVCLTGYQRQDRDDIMTMVALMGANFSKPLVANKVTHLICYKFEGEKYELAKKMKRIQLVNHHWLEDCLKAWELLPEANYLKSGYELEMEMEAEAKDSEEETEDMALAVEVGRKNILSSQNTRVETKSFHQSPVMQEISRNSLYSSASKSLANVGETSKKNQSTPVKETDFQKASFSRETCEQNLNMASARSPAKSPAKLSSEVPSNMHHSKVILEKVDNALLSASESSKKSPNADVSKLSSKSYVRSTPSKPTLSLRSERIESNLKGSPSSNVNKLGVSGCFDVPLKIHQDVTGFDGVKTPLKGTLSNLDEGQSFTLSYKRKMTVPRGSSKSLNHDPKPSTEGESVTKATTEQTKVPTHGSLVDGSRVLASDITPINLTRSFRKEASVSHKEALNISQAAEDRQEECDDQSLQRSPEGLENRTLFNVDMNDLSSIRTNNCTSGAEMHQNDGQTVEPSSPKTNSVGRKRKMLAKKTLGSRPSSGKASATKLKGSINLQKAVLPNESIIHSNGAVETETTDNTTVPEKVVVVLPTNGEDGPADDEGKNEFELDGNKEKSIDFEAPLSREGIVKHGDDESIQTKNKSGGSKKKSTKAEKAVCTEKNDLTESKSKSTGNAREKKISRCEKLPVVKSKENQKKDPSEKPVCSEKIELTESKSKSTGDAGEKKIAKGKKRSLVKSKEHHTEDPAEKAVCSEQIELAESKSKSTGDAGEKKITKGKKRPLVKSKEHHTEDPAEKAISSEKIELTESKSTGDAGEKRITEGKKRSLVKSKANCKKDHVEEVANDGSNSKHDEKKTVSGNEEETAVLTGRTKGRPSKKLKSSAAMEKENIPSSIKQQSMTKEDPKSLKRPLKNVTKAVKASPVKAIQKPKLRTEPARFILTGHKLQRKEFQQVIKRLKGRICRDSHHWSYQATHSIVPDPIRRTEKFFAAAASGSWILKTDYLTACNEAGKFLPEEPYEWYEEGLTGDGAINLEAPRKWRLLKERTGHGAFYGMKIVIYGECIAPPLDTLKRVVKAGDGTILATSPPYTRFLQSRIDFAIVSPGMPRVDMWVQEFLRHEVPCIAADYLVEYVCKPDYPLAKHVHYNTEAWAEKSLKNLMSRMEEVVIEEDVSTSEGYSGDDVACQVCGSRDRGEEMLICGSEHGSVGCGVGVHLNCLDPPLVDVPKEDWFCRSCSKKIKKSKTIGSSSSKRTSKSKK</sequence>
<evidence type="ECO:0000256" key="4">
    <source>
        <dbReference type="PROSITE-ProRule" id="PRU00146"/>
    </source>
</evidence>
<evidence type="ECO:0000256" key="3">
    <source>
        <dbReference type="ARBA" id="ARBA00022833"/>
    </source>
</evidence>
<evidence type="ECO:0000313" key="9">
    <source>
        <dbReference type="Proteomes" id="UP000030748"/>
    </source>
</evidence>
<feature type="domain" description="PHD-type" evidence="6">
    <location>
        <begin position="1240"/>
        <end position="1296"/>
    </location>
</feature>
<dbReference type="InterPro" id="IPR013083">
    <property type="entry name" value="Znf_RING/FYVE/PHD"/>
</dbReference>
<dbReference type="PANTHER" id="PTHR47181">
    <property type="entry name" value="BRCA1 C TERMINUS DOMAIN CONTAINING PROTEIN, EXPRESSED"/>
    <property type="match status" value="1"/>
</dbReference>
<dbReference type="PANTHER" id="PTHR47181:SF2">
    <property type="entry name" value="BRCA1 C TERMINUS DOMAIN CONTAINING PROTEIN, EXPRESSED"/>
    <property type="match status" value="1"/>
</dbReference>
<evidence type="ECO:0000259" key="7">
    <source>
        <dbReference type="PROSITE" id="PS50172"/>
    </source>
</evidence>
<dbReference type="InterPro" id="IPR036420">
    <property type="entry name" value="BRCT_dom_sf"/>
</dbReference>
<feature type="region of interest" description="Disordered" evidence="5">
    <location>
        <begin position="304"/>
        <end position="323"/>
    </location>
</feature>
<dbReference type="InterPro" id="IPR001357">
    <property type="entry name" value="BRCT_dom"/>
</dbReference>
<feature type="compositionally biased region" description="Polar residues" evidence="5">
    <location>
        <begin position="356"/>
        <end position="374"/>
    </location>
</feature>
<proteinExistence type="predicted"/>
<feature type="region of interest" description="Disordered" evidence="5">
    <location>
        <begin position="342"/>
        <end position="392"/>
    </location>
</feature>
<dbReference type="Gene3D" id="3.30.40.10">
    <property type="entry name" value="Zinc/RING finger domain, C3HC4 (zinc finger)"/>
    <property type="match status" value="1"/>
</dbReference>
<evidence type="ECO:0000256" key="2">
    <source>
        <dbReference type="ARBA" id="ARBA00022771"/>
    </source>
</evidence>
<feature type="compositionally biased region" description="Basic and acidic residues" evidence="5">
    <location>
        <begin position="843"/>
        <end position="866"/>
    </location>
</feature>
<evidence type="ECO:0000256" key="1">
    <source>
        <dbReference type="ARBA" id="ARBA00022723"/>
    </source>
</evidence>
<dbReference type="Pfam" id="PF00628">
    <property type="entry name" value="PHD"/>
    <property type="match status" value="1"/>
</dbReference>
<evidence type="ECO:0008006" key="10">
    <source>
        <dbReference type="Google" id="ProtNLM"/>
    </source>
</evidence>
<dbReference type="SMART" id="SM00292">
    <property type="entry name" value="BRCT"/>
    <property type="match status" value="4"/>
</dbReference>
<feature type="compositionally biased region" description="Basic and acidic residues" evidence="5">
    <location>
        <begin position="502"/>
        <end position="511"/>
    </location>
</feature>
<dbReference type="SUPFAM" id="SSF52113">
    <property type="entry name" value="BRCT domain"/>
    <property type="match status" value="3"/>
</dbReference>
<dbReference type="InterPro" id="IPR044254">
    <property type="entry name" value="At4g02110-like"/>
</dbReference>
<dbReference type="InterPro" id="IPR011011">
    <property type="entry name" value="Znf_FYVE_PHD"/>
</dbReference>
<dbReference type="SUPFAM" id="SSF57903">
    <property type="entry name" value="FYVE/PHD zinc finger"/>
    <property type="match status" value="1"/>
</dbReference>
<dbReference type="InterPro" id="IPR001965">
    <property type="entry name" value="Znf_PHD"/>
</dbReference>
<protein>
    <recommendedName>
        <fullName evidence="10">BRCT domain-containing protein</fullName>
    </recommendedName>
</protein>
<reference evidence="8 9" key="1">
    <citation type="journal article" date="2013" name="Proc. Natl. Acad. Sci. U.S.A.">
        <title>Fine-scale variation in meiotic recombination in Mimulus inferred from population shotgun sequencing.</title>
        <authorList>
            <person name="Hellsten U."/>
            <person name="Wright K.M."/>
            <person name="Jenkins J."/>
            <person name="Shu S."/>
            <person name="Yuan Y."/>
            <person name="Wessler S.R."/>
            <person name="Schmutz J."/>
            <person name="Willis J.H."/>
            <person name="Rokhsar D.S."/>
        </authorList>
    </citation>
    <scope>NUCLEOTIDE SEQUENCE [LARGE SCALE GENOMIC DNA]</scope>
    <source>
        <strain evidence="9">cv. DUN x IM62</strain>
    </source>
</reference>
<keyword evidence="9" id="KW-1185">Reference proteome</keyword>
<feature type="compositionally biased region" description="Basic and acidic residues" evidence="5">
    <location>
        <begin position="873"/>
        <end position="883"/>
    </location>
</feature>
<dbReference type="eggNOG" id="KOG0825">
    <property type="taxonomic scope" value="Eukaryota"/>
</dbReference>
<evidence type="ECO:0000313" key="8">
    <source>
        <dbReference type="EMBL" id="EYU46798.1"/>
    </source>
</evidence>
<feature type="compositionally biased region" description="Polar residues" evidence="5">
    <location>
        <begin position="567"/>
        <end position="582"/>
    </location>
</feature>
<dbReference type="Pfam" id="PF12738">
    <property type="entry name" value="PTCB-BRCT"/>
    <property type="match status" value="1"/>
</dbReference>
<feature type="region of interest" description="Disordered" evidence="5">
    <location>
        <begin position="558"/>
        <end position="608"/>
    </location>
</feature>
<accession>A0A022S4B5</accession>
<dbReference type="OrthoDB" id="1935339at2759"/>
<gene>
    <name evidence="8" type="ORF">MIMGU_mgv1a000275mg</name>
</gene>
<feature type="domain" description="BRCT" evidence="7">
    <location>
        <begin position="115"/>
        <end position="199"/>
    </location>
</feature>
<dbReference type="GO" id="GO:0005634">
    <property type="term" value="C:nucleus"/>
    <property type="evidence" value="ECO:0000318"/>
    <property type="project" value="GO_Central"/>
</dbReference>
<feature type="region of interest" description="Disordered" evidence="5">
    <location>
        <begin position="271"/>
        <end position="292"/>
    </location>
</feature>
<evidence type="ECO:0000259" key="6">
    <source>
        <dbReference type="PROSITE" id="PS50016"/>
    </source>
</evidence>
<feature type="domain" description="BRCT" evidence="7">
    <location>
        <begin position="997"/>
        <end position="1079"/>
    </location>
</feature>
<dbReference type="PhylomeDB" id="A0A022S4B5"/>
<dbReference type="CDD" id="cd17738">
    <property type="entry name" value="BRCT_TopBP1_rpt7"/>
    <property type="match status" value="1"/>
</dbReference>
<feature type="compositionally biased region" description="Basic and acidic residues" evidence="5">
    <location>
        <begin position="710"/>
        <end position="786"/>
    </location>
</feature>
<dbReference type="EMBL" id="KI630171">
    <property type="protein sequence ID" value="EYU46798.1"/>
    <property type="molecule type" value="Genomic_DNA"/>
</dbReference>
<feature type="region of interest" description="Disordered" evidence="5">
    <location>
        <begin position="440"/>
        <end position="481"/>
    </location>
</feature>
<dbReference type="SMART" id="SM00249">
    <property type="entry name" value="PHD"/>
    <property type="match status" value="1"/>
</dbReference>
<feature type="compositionally biased region" description="Polar residues" evidence="5">
    <location>
        <begin position="277"/>
        <end position="292"/>
    </location>
</feature>
<dbReference type="eggNOG" id="KOG1929">
    <property type="taxonomic scope" value="Eukaryota"/>
</dbReference>
<feature type="compositionally biased region" description="Basic and acidic residues" evidence="5">
    <location>
        <begin position="818"/>
        <end position="833"/>
    </location>
</feature>
<evidence type="ECO:0000256" key="5">
    <source>
        <dbReference type="SAM" id="MobiDB-lite"/>
    </source>
</evidence>
<feature type="region of interest" description="Disordered" evidence="5">
    <location>
        <begin position="502"/>
        <end position="536"/>
    </location>
</feature>
<dbReference type="Proteomes" id="UP000030748">
    <property type="component" value="Unassembled WGS sequence"/>
</dbReference>
<keyword evidence="2 4" id="KW-0863">Zinc-finger</keyword>
<feature type="compositionally biased region" description="Basic and acidic residues" evidence="5">
    <location>
        <begin position="660"/>
        <end position="677"/>
    </location>
</feature>
<dbReference type="GO" id="GO:0008270">
    <property type="term" value="F:zinc ion binding"/>
    <property type="evidence" value="ECO:0007669"/>
    <property type="project" value="UniProtKB-KW"/>
</dbReference>
<dbReference type="PROSITE" id="PS50016">
    <property type="entry name" value="ZF_PHD_2"/>
    <property type="match status" value="1"/>
</dbReference>
<dbReference type="PROSITE" id="PS50172">
    <property type="entry name" value="BRCT"/>
    <property type="match status" value="2"/>
</dbReference>
<feature type="compositionally biased region" description="Low complexity" evidence="5">
    <location>
        <begin position="305"/>
        <end position="319"/>
    </location>
</feature>
<feature type="compositionally biased region" description="Basic and acidic residues" evidence="5">
    <location>
        <begin position="796"/>
        <end position="807"/>
    </location>
</feature>
<feature type="compositionally biased region" description="Basic residues" evidence="5">
    <location>
        <begin position="930"/>
        <end position="939"/>
    </location>
</feature>
<dbReference type="Gene3D" id="3.40.50.10190">
    <property type="entry name" value="BRCT domain"/>
    <property type="match status" value="4"/>
</dbReference>
<dbReference type="STRING" id="4155.A0A022S4B5"/>
<dbReference type="OMA" id="DSHNWSY"/>
<dbReference type="InterPro" id="IPR019787">
    <property type="entry name" value="Znf_PHD-finger"/>
</dbReference>
<name>A0A022S4B5_ERYGU</name>
<keyword evidence="3" id="KW-0862">Zinc</keyword>
<feature type="compositionally biased region" description="Polar residues" evidence="5">
    <location>
        <begin position="460"/>
        <end position="474"/>
    </location>
</feature>
<dbReference type="Pfam" id="PF00533">
    <property type="entry name" value="BRCT"/>
    <property type="match status" value="1"/>
</dbReference>
<organism evidence="8 9">
    <name type="scientific">Erythranthe guttata</name>
    <name type="common">Yellow monkey flower</name>
    <name type="synonym">Mimulus guttatus</name>
    <dbReference type="NCBI Taxonomy" id="4155"/>
    <lineage>
        <taxon>Eukaryota</taxon>
        <taxon>Viridiplantae</taxon>
        <taxon>Streptophyta</taxon>
        <taxon>Embryophyta</taxon>
        <taxon>Tracheophyta</taxon>
        <taxon>Spermatophyta</taxon>
        <taxon>Magnoliopsida</taxon>
        <taxon>eudicotyledons</taxon>
        <taxon>Gunneridae</taxon>
        <taxon>Pentapetalae</taxon>
        <taxon>asterids</taxon>
        <taxon>lamiids</taxon>
        <taxon>Lamiales</taxon>
        <taxon>Phrymaceae</taxon>
        <taxon>Erythranthe</taxon>
    </lineage>
</organism>
<keyword evidence="1" id="KW-0479">Metal-binding</keyword>
<feature type="compositionally biased region" description="Polar residues" evidence="5">
    <location>
        <begin position="383"/>
        <end position="392"/>
    </location>
</feature>
<feature type="compositionally biased region" description="Polar residues" evidence="5">
    <location>
        <begin position="949"/>
        <end position="958"/>
    </location>
</feature>
<dbReference type="KEGG" id="egt:105956968"/>
<dbReference type="GO" id="GO:0000724">
    <property type="term" value="P:double-strand break repair via homologous recombination"/>
    <property type="evidence" value="ECO:0000318"/>
    <property type="project" value="GO_Central"/>
</dbReference>